<dbReference type="SUPFAM" id="SSF46689">
    <property type="entry name" value="Homeodomain-like"/>
    <property type="match status" value="1"/>
</dbReference>
<dbReference type="FunFam" id="1.10.10.10:FF:000003">
    <property type="entry name" value="Paired box protein Pax-6"/>
    <property type="match status" value="1"/>
</dbReference>
<evidence type="ECO:0000256" key="3">
    <source>
        <dbReference type="ARBA" id="ARBA00022724"/>
    </source>
</evidence>
<dbReference type="PROSITE" id="PS00034">
    <property type="entry name" value="PAIRED_1"/>
    <property type="match status" value="1"/>
</dbReference>
<feature type="region of interest" description="Disordered" evidence="8">
    <location>
        <begin position="271"/>
        <end position="311"/>
    </location>
</feature>
<proteinExistence type="predicted"/>
<dbReference type="InterPro" id="IPR036388">
    <property type="entry name" value="WH-like_DNA-bd_sf"/>
</dbReference>
<evidence type="ECO:0000313" key="11">
    <source>
        <dbReference type="Proteomes" id="UP001153636"/>
    </source>
</evidence>
<evidence type="ECO:0000256" key="5">
    <source>
        <dbReference type="ARBA" id="ARBA00023125"/>
    </source>
</evidence>
<dbReference type="GO" id="GO:0000981">
    <property type="term" value="F:DNA-binding transcription factor activity, RNA polymerase II-specific"/>
    <property type="evidence" value="ECO:0007669"/>
    <property type="project" value="TreeGrafter"/>
</dbReference>
<dbReference type="Gene3D" id="1.10.10.10">
    <property type="entry name" value="Winged helix-like DNA-binding domain superfamily/Winged helix DNA-binding domain"/>
    <property type="match status" value="2"/>
</dbReference>
<dbReference type="PROSITE" id="PS51057">
    <property type="entry name" value="PAIRED_2"/>
    <property type="match status" value="1"/>
</dbReference>
<dbReference type="EMBL" id="OV651832">
    <property type="protein sequence ID" value="CAH1107205.1"/>
    <property type="molecule type" value="Genomic_DNA"/>
</dbReference>
<dbReference type="InterPro" id="IPR001523">
    <property type="entry name" value="Paired_dom"/>
</dbReference>
<evidence type="ECO:0000256" key="2">
    <source>
        <dbReference type="ARBA" id="ARBA00022473"/>
    </source>
</evidence>
<keyword evidence="7" id="KW-0539">Nucleus</keyword>
<dbReference type="SMART" id="SM00351">
    <property type="entry name" value="PAX"/>
    <property type="match status" value="1"/>
</dbReference>
<dbReference type="PANTHER" id="PTHR45636:SF43">
    <property type="entry name" value="PAIRED BOX POX-NEURO PROTEIN"/>
    <property type="match status" value="1"/>
</dbReference>
<feature type="domain" description="Paired" evidence="9">
    <location>
        <begin position="5"/>
        <end position="132"/>
    </location>
</feature>
<evidence type="ECO:0000256" key="6">
    <source>
        <dbReference type="ARBA" id="ARBA00023163"/>
    </source>
</evidence>
<evidence type="ECO:0000313" key="10">
    <source>
        <dbReference type="EMBL" id="CAH1107205.1"/>
    </source>
</evidence>
<dbReference type="AlphaFoldDB" id="A0A9P0CVZ5"/>
<keyword evidence="6" id="KW-0804">Transcription</keyword>
<dbReference type="GO" id="GO:0009791">
    <property type="term" value="P:post-embryonic development"/>
    <property type="evidence" value="ECO:0007669"/>
    <property type="project" value="UniProtKB-ARBA"/>
</dbReference>
<dbReference type="InterPro" id="IPR043182">
    <property type="entry name" value="PAIRED_DNA-bd_dom"/>
</dbReference>
<dbReference type="GO" id="GO:0000978">
    <property type="term" value="F:RNA polymerase II cis-regulatory region sequence-specific DNA binding"/>
    <property type="evidence" value="ECO:0007669"/>
    <property type="project" value="TreeGrafter"/>
</dbReference>
<dbReference type="Pfam" id="PF00292">
    <property type="entry name" value="PAX"/>
    <property type="match status" value="1"/>
</dbReference>
<keyword evidence="3" id="KW-0563">Paired box</keyword>
<keyword evidence="4" id="KW-0805">Transcription regulation</keyword>
<organism evidence="10 11">
    <name type="scientific">Psylliodes chrysocephalus</name>
    <dbReference type="NCBI Taxonomy" id="3402493"/>
    <lineage>
        <taxon>Eukaryota</taxon>
        <taxon>Metazoa</taxon>
        <taxon>Ecdysozoa</taxon>
        <taxon>Arthropoda</taxon>
        <taxon>Hexapoda</taxon>
        <taxon>Insecta</taxon>
        <taxon>Pterygota</taxon>
        <taxon>Neoptera</taxon>
        <taxon>Endopterygota</taxon>
        <taxon>Coleoptera</taxon>
        <taxon>Polyphaga</taxon>
        <taxon>Cucujiformia</taxon>
        <taxon>Chrysomeloidea</taxon>
        <taxon>Chrysomelidae</taxon>
        <taxon>Galerucinae</taxon>
        <taxon>Alticini</taxon>
        <taxon>Psylliodes</taxon>
    </lineage>
</organism>
<protein>
    <recommendedName>
        <fullName evidence="9">Paired domain-containing protein</fullName>
    </recommendedName>
</protein>
<dbReference type="Proteomes" id="UP001153636">
    <property type="component" value="Chromosome 20"/>
</dbReference>
<dbReference type="FunFam" id="1.10.10.10:FF:000013">
    <property type="entry name" value="Paired box 8 isoform 1"/>
    <property type="match status" value="1"/>
</dbReference>
<evidence type="ECO:0000256" key="1">
    <source>
        <dbReference type="ARBA" id="ARBA00004123"/>
    </source>
</evidence>
<dbReference type="InterPro" id="IPR043565">
    <property type="entry name" value="PAX_fam"/>
</dbReference>
<feature type="compositionally biased region" description="Basic and acidic residues" evidence="8">
    <location>
        <begin position="232"/>
        <end position="249"/>
    </location>
</feature>
<evidence type="ECO:0000259" key="9">
    <source>
        <dbReference type="PROSITE" id="PS51057"/>
    </source>
</evidence>
<sequence length="311" mass="34599">MPHTGQAGVNQLGGVFVNGRPLPDCVRRRIVELALLGVRPCDISRQLLVSHGCVSKILTRFYETGSIRPGSIGGSKTKQVATPTVVKKILRFKQENPGMFAWEIREQLISQRICEPHNIPSVSSVNRILRNSGVWPDPPDMLHHRVTHSSDSILRGEIYSKAVSPVNPTLPYYPSMPDPSFIPTNRFSSFQRQLHISTSSSLEIIPSANWSNLIVPCQLSSNKDPLSYGSSDNKKDPSVTEIERNDGKKKNPYSIEELLKKPVTRNKPISFESLGVHQPYGGLVSTEDLKSTNYNSDSESETEQDIKIEVV</sequence>
<feature type="region of interest" description="Disordered" evidence="8">
    <location>
        <begin position="224"/>
        <end position="255"/>
    </location>
</feature>
<keyword evidence="11" id="KW-1185">Reference proteome</keyword>
<name>A0A9P0CVZ5_9CUCU</name>
<dbReference type="CDD" id="cd00131">
    <property type="entry name" value="PAX"/>
    <property type="match status" value="1"/>
</dbReference>
<keyword evidence="2" id="KW-0217">Developmental protein</keyword>
<evidence type="ECO:0000256" key="8">
    <source>
        <dbReference type="SAM" id="MobiDB-lite"/>
    </source>
</evidence>
<comment type="subcellular location">
    <subcellularLocation>
        <location evidence="1">Nucleus</location>
    </subcellularLocation>
</comment>
<reference evidence="10" key="1">
    <citation type="submission" date="2022-01" db="EMBL/GenBank/DDBJ databases">
        <authorList>
            <person name="King R."/>
        </authorList>
    </citation>
    <scope>NUCLEOTIDE SEQUENCE</scope>
</reference>
<dbReference type="PRINTS" id="PR00027">
    <property type="entry name" value="PAIREDBOX"/>
</dbReference>
<dbReference type="OrthoDB" id="3225452at2759"/>
<evidence type="ECO:0000256" key="4">
    <source>
        <dbReference type="ARBA" id="ARBA00023015"/>
    </source>
</evidence>
<dbReference type="PANTHER" id="PTHR45636">
    <property type="entry name" value="PAIRED BOX PROTEIN PAX-6-RELATED-RELATED"/>
    <property type="match status" value="1"/>
</dbReference>
<accession>A0A9P0CVZ5</accession>
<evidence type="ECO:0000256" key="7">
    <source>
        <dbReference type="ARBA" id="ARBA00023242"/>
    </source>
</evidence>
<dbReference type="InterPro" id="IPR009057">
    <property type="entry name" value="Homeodomain-like_sf"/>
</dbReference>
<dbReference type="GO" id="GO:0005634">
    <property type="term" value="C:nucleus"/>
    <property type="evidence" value="ECO:0007669"/>
    <property type="project" value="UniProtKB-SubCell"/>
</dbReference>
<keyword evidence="5" id="KW-0238">DNA-binding</keyword>
<gene>
    <name evidence="10" type="ORF">PSYICH_LOCUS7908</name>
</gene>